<dbReference type="FunFam" id="3.40.50.300:FF:000218">
    <property type="entry name" value="Multidrug ABC transporter ATP-binding protein"/>
    <property type="match status" value="1"/>
</dbReference>
<dbReference type="InterPro" id="IPR036640">
    <property type="entry name" value="ABC1_TM_sf"/>
</dbReference>
<dbReference type="Proteomes" id="UP000194903">
    <property type="component" value="Unassembled WGS sequence"/>
</dbReference>
<feature type="transmembrane region" description="Helical" evidence="7">
    <location>
        <begin position="282"/>
        <end position="300"/>
    </location>
</feature>
<feature type="transmembrane region" description="Helical" evidence="7">
    <location>
        <begin position="72"/>
        <end position="95"/>
    </location>
</feature>
<evidence type="ECO:0000259" key="9">
    <source>
        <dbReference type="PROSITE" id="PS50929"/>
    </source>
</evidence>
<evidence type="ECO:0000259" key="8">
    <source>
        <dbReference type="PROSITE" id="PS50893"/>
    </source>
</evidence>
<dbReference type="InterPro" id="IPR017871">
    <property type="entry name" value="ABC_transporter-like_CS"/>
</dbReference>
<dbReference type="SUPFAM" id="SSF52540">
    <property type="entry name" value="P-loop containing nucleoside triphosphate hydrolases"/>
    <property type="match status" value="1"/>
</dbReference>
<dbReference type="Gene3D" id="3.40.50.300">
    <property type="entry name" value="P-loop containing nucleotide triphosphate hydrolases"/>
    <property type="match status" value="1"/>
</dbReference>
<evidence type="ECO:0000313" key="10">
    <source>
        <dbReference type="EMBL" id="OUM21815.1"/>
    </source>
</evidence>
<gene>
    <name evidence="10" type="ORF">CBW42_00900</name>
</gene>
<dbReference type="Pfam" id="PF00664">
    <property type="entry name" value="ABC_membrane"/>
    <property type="match status" value="1"/>
</dbReference>
<evidence type="ECO:0000256" key="2">
    <source>
        <dbReference type="ARBA" id="ARBA00022692"/>
    </source>
</evidence>
<dbReference type="Gene3D" id="1.20.1560.10">
    <property type="entry name" value="ABC transporter type 1, transmembrane domain"/>
    <property type="match status" value="1"/>
</dbReference>
<dbReference type="PROSITE" id="PS50929">
    <property type="entry name" value="ABC_TM1F"/>
    <property type="match status" value="1"/>
</dbReference>
<dbReference type="GO" id="GO:0016887">
    <property type="term" value="F:ATP hydrolysis activity"/>
    <property type="evidence" value="ECO:0007669"/>
    <property type="project" value="InterPro"/>
</dbReference>
<dbReference type="CDD" id="cd18549">
    <property type="entry name" value="ABC_6TM_YwjA_like"/>
    <property type="match status" value="1"/>
</dbReference>
<keyword evidence="6 7" id="KW-0472">Membrane</keyword>
<dbReference type="GO" id="GO:0015421">
    <property type="term" value="F:ABC-type oligopeptide transporter activity"/>
    <property type="evidence" value="ECO:0007669"/>
    <property type="project" value="TreeGrafter"/>
</dbReference>
<evidence type="ECO:0000256" key="4">
    <source>
        <dbReference type="ARBA" id="ARBA00022840"/>
    </source>
</evidence>
<dbReference type="Pfam" id="PF00005">
    <property type="entry name" value="ABC_tran"/>
    <property type="match status" value="1"/>
</dbReference>
<dbReference type="EMBL" id="NHOC01000001">
    <property type="protein sequence ID" value="OUM21815.1"/>
    <property type="molecule type" value="Genomic_DNA"/>
</dbReference>
<proteinExistence type="predicted"/>
<evidence type="ECO:0000256" key="5">
    <source>
        <dbReference type="ARBA" id="ARBA00022989"/>
    </source>
</evidence>
<feature type="transmembrane region" description="Helical" evidence="7">
    <location>
        <begin position="41"/>
        <end position="66"/>
    </location>
</feature>
<keyword evidence="4" id="KW-0067">ATP-binding</keyword>
<evidence type="ECO:0000256" key="1">
    <source>
        <dbReference type="ARBA" id="ARBA00004651"/>
    </source>
</evidence>
<comment type="subcellular location">
    <subcellularLocation>
        <location evidence="1">Cell membrane</location>
        <topology evidence="1">Multi-pass membrane protein</topology>
    </subcellularLocation>
</comment>
<dbReference type="PANTHER" id="PTHR43394">
    <property type="entry name" value="ATP-DEPENDENT PERMEASE MDL1, MITOCHONDRIAL"/>
    <property type="match status" value="1"/>
</dbReference>
<dbReference type="OrthoDB" id="9762778at2"/>
<sequence length="605" mass="68013">MLKAAKKNLIERTRYPLTDSHGRTRSTRELLRRFVPYFRPYLPVLIFDLFCAALTTICELALPVIVRYVTNLAQYNLSALTVSVIVRIGLLYLVLRIIDTAGAYFMANIGHVMGARIETDMRRELFAHLQTLSFRYYANAKVGQLMARITSDLFDVTEFAHHCPEEFFIAGVKIAVSFVILLSVNVPLTLVTFAVLPIMLLCCYKFNRRMRETFKESRWQVGEINAQVEDSLLGIRVVKSFAQEETEQQKFDEGNRRWLALKKLNYFWMGGFQATTRGFDGLMNLVVLVCGSLFLLRGAIVPGDFVAYLLYVQTLLTSIRRIVEFAEQFQRGMTGIDRFLEIMDEQPDITDSPHAIPCEHVRGEIDFDDVSFSYEDDAGEVLGHINLHVDAGQNIAIVGPSGGGKTTLCNLIPRFYDVTSGSVRLDGTDVRDLQLHSLRSHIGVVQQDNYLFSGTVLHNIEYGRPGASREDIIRAAKLAGAHEFISALPNGYDTFIGERGVKLSGGQKQRISIARVFLKDPPVLILDEATSALDNESERIVQQSLDTLARGRTVFTIAHRLTTIRGADRILVLTADGIAEQGTHDELIAKGGIYKELYSMYSDMR</sequence>
<name>A0A252F7Q7_9FIRM</name>
<keyword evidence="5 7" id="KW-1133">Transmembrane helix</keyword>
<dbReference type="InterPro" id="IPR039421">
    <property type="entry name" value="Type_1_exporter"/>
</dbReference>
<keyword evidence="2 7" id="KW-0812">Transmembrane</keyword>
<dbReference type="InterPro" id="IPR011527">
    <property type="entry name" value="ABC1_TM_dom"/>
</dbReference>
<comment type="caution">
    <text evidence="10">The sequence shown here is derived from an EMBL/GenBank/DDBJ whole genome shotgun (WGS) entry which is preliminary data.</text>
</comment>
<protein>
    <submittedName>
        <fullName evidence="10">Thiamine ABC transporter permease</fullName>
    </submittedName>
</protein>
<dbReference type="SUPFAM" id="SSF90123">
    <property type="entry name" value="ABC transporter transmembrane region"/>
    <property type="match status" value="1"/>
</dbReference>
<feature type="domain" description="ABC transporter" evidence="8">
    <location>
        <begin position="365"/>
        <end position="600"/>
    </location>
</feature>
<feature type="domain" description="ABC transmembrane type-1" evidence="9">
    <location>
        <begin position="46"/>
        <end position="331"/>
    </location>
</feature>
<keyword evidence="11" id="KW-1185">Reference proteome</keyword>
<dbReference type="AlphaFoldDB" id="A0A252F7Q7"/>
<evidence type="ECO:0000256" key="6">
    <source>
        <dbReference type="ARBA" id="ARBA00023136"/>
    </source>
</evidence>
<organism evidence="10 11">
    <name type="scientific">Butyricicoccus porcorum</name>
    <dbReference type="NCBI Taxonomy" id="1945634"/>
    <lineage>
        <taxon>Bacteria</taxon>
        <taxon>Bacillati</taxon>
        <taxon>Bacillota</taxon>
        <taxon>Clostridia</taxon>
        <taxon>Eubacteriales</taxon>
        <taxon>Butyricicoccaceae</taxon>
        <taxon>Butyricicoccus</taxon>
    </lineage>
</organism>
<dbReference type="SMART" id="SM00382">
    <property type="entry name" value="AAA"/>
    <property type="match status" value="1"/>
</dbReference>
<dbReference type="InterPro" id="IPR003439">
    <property type="entry name" value="ABC_transporter-like_ATP-bd"/>
</dbReference>
<reference evidence="10 11" key="1">
    <citation type="submission" date="2017-05" db="EMBL/GenBank/DDBJ databases">
        <title>Butyricicoccus porcorum sp. nov. a butyrate-producing bacterium from the swine intestinal tract.</title>
        <authorList>
            <person name="Trachsel J."/>
            <person name="Humphrey S."/>
            <person name="Allen H.K."/>
        </authorList>
    </citation>
    <scope>NUCLEOTIDE SEQUENCE [LARGE SCALE GENOMIC DNA]</scope>
    <source>
        <strain evidence="10">BB10</strain>
    </source>
</reference>
<dbReference type="InterPro" id="IPR003593">
    <property type="entry name" value="AAA+_ATPase"/>
</dbReference>
<dbReference type="PROSITE" id="PS00211">
    <property type="entry name" value="ABC_TRANSPORTER_1"/>
    <property type="match status" value="1"/>
</dbReference>
<dbReference type="PANTHER" id="PTHR43394:SF1">
    <property type="entry name" value="ATP-BINDING CASSETTE SUB-FAMILY B MEMBER 10, MITOCHONDRIAL"/>
    <property type="match status" value="1"/>
</dbReference>
<dbReference type="GO" id="GO:0005886">
    <property type="term" value="C:plasma membrane"/>
    <property type="evidence" value="ECO:0007669"/>
    <property type="project" value="UniProtKB-SubCell"/>
</dbReference>
<evidence type="ECO:0000256" key="7">
    <source>
        <dbReference type="SAM" id="Phobius"/>
    </source>
</evidence>
<dbReference type="CDD" id="cd03251">
    <property type="entry name" value="ABCC_MsbA"/>
    <property type="match status" value="1"/>
</dbReference>
<dbReference type="PROSITE" id="PS50893">
    <property type="entry name" value="ABC_TRANSPORTER_2"/>
    <property type="match status" value="1"/>
</dbReference>
<dbReference type="GO" id="GO:0005524">
    <property type="term" value="F:ATP binding"/>
    <property type="evidence" value="ECO:0007669"/>
    <property type="project" value="UniProtKB-KW"/>
</dbReference>
<evidence type="ECO:0000313" key="11">
    <source>
        <dbReference type="Proteomes" id="UP000194903"/>
    </source>
</evidence>
<dbReference type="InterPro" id="IPR027417">
    <property type="entry name" value="P-loop_NTPase"/>
</dbReference>
<feature type="transmembrane region" description="Helical" evidence="7">
    <location>
        <begin position="190"/>
        <end position="207"/>
    </location>
</feature>
<evidence type="ECO:0000256" key="3">
    <source>
        <dbReference type="ARBA" id="ARBA00022741"/>
    </source>
</evidence>
<keyword evidence="3" id="KW-0547">Nucleotide-binding</keyword>
<accession>A0A252F7Q7</accession>